<sequence>MYLHNPDVGLDPNFLPELGENPHVPPPPAPALNDSIAIQHGLPQEAFLAIWDSYQIPSHLPLLNPPLLNTDIMALVGNTQKTIDAAYVLLQRQCLMAITAGPIQGH</sequence>
<name>A0A146L7B6_LYGHE</name>
<accession>A0A146L7B6</accession>
<protein>
    <submittedName>
        <fullName evidence="1">Uncharacterized protein</fullName>
    </submittedName>
</protein>
<dbReference type="AlphaFoldDB" id="A0A146L7B6"/>
<organism evidence="1">
    <name type="scientific">Lygus hesperus</name>
    <name type="common">Western plant bug</name>
    <dbReference type="NCBI Taxonomy" id="30085"/>
    <lineage>
        <taxon>Eukaryota</taxon>
        <taxon>Metazoa</taxon>
        <taxon>Ecdysozoa</taxon>
        <taxon>Arthropoda</taxon>
        <taxon>Hexapoda</taxon>
        <taxon>Insecta</taxon>
        <taxon>Pterygota</taxon>
        <taxon>Neoptera</taxon>
        <taxon>Paraneoptera</taxon>
        <taxon>Hemiptera</taxon>
        <taxon>Heteroptera</taxon>
        <taxon>Panheteroptera</taxon>
        <taxon>Cimicomorpha</taxon>
        <taxon>Miridae</taxon>
        <taxon>Mirini</taxon>
        <taxon>Lygus</taxon>
    </lineage>
</organism>
<proteinExistence type="predicted"/>
<gene>
    <name evidence="1" type="ORF">g.70413</name>
</gene>
<evidence type="ECO:0000313" key="1">
    <source>
        <dbReference type="EMBL" id="JAQ04314.1"/>
    </source>
</evidence>
<reference evidence="1" key="1">
    <citation type="journal article" date="2016" name="Gigascience">
        <title>De novo construction of an expanded transcriptome assembly for the western tarnished plant bug, Lygus hesperus.</title>
        <authorList>
            <person name="Tassone E.E."/>
            <person name="Geib S.M."/>
            <person name="Hall B."/>
            <person name="Fabrick J.A."/>
            <person name="Brent C.S."/>
            <person name="Hull J.J."/>
        </authorList>
    </citation>
    <scope>NUCLEOTIDE SEQUENCE</scope>
</reference>
<dbReference type="EMBL" id="GDHC01014315">
    <property type="protein sequence ID" value="JAQ04314.1"/>
    <property type="molecule type" value="Transcribed_RNA"/>
</dbReference>